<name>A0ABY5INK6_9FLAO</name>
<evidence type="ECO:0000313" key="8">
    <source>
        <dbReference type="EMBL" id="UUC44380.1"/>
    </source>
</evidence>
<feature type="transmembrane region" description="Helical" evidence="7">
    <location>
        <begin position="244"/>
        <end position="262"/>
    </location>
</feature>
<keyword evidence="5" id="KW-0406">Ion transport</keyword>
<proteinExistence type="predicted"/>
<sequence length="280" mass="33103">MHTKRNKTQNEKFILWPKNIGYILIIWSVVQTLLYQYFNLKWIALPWTPIAAIGILSLLLFSLKNKQIQRHRIQTEVLWKTIVRSSSTWNNFLQNNFNLNAETYEELKNRHLAWLVVLRYQLNKERDELALNESAKIQDELSRLISQSEMDYIAQHKNSAKQLVALQSKRIKELFDQGIIENQQYLTLLGHLADYYDLQLRCEKNNSYNANSILAKVSLLLVHLFILLLPFGLINEFQKLKPDYVLLTIPLCILISLFFIFTELHAQKANRLFEFKPKQL</sequence>
<evidence type="ECO:0000256" key="1">
    <source>
        <dbReference type="ARBA" id="ARBA00004141"/>
    </source>
</evidence>
<dbReference type="RefSeq" id="WP_256550054.1">
    <property type="nucleotide sequence ID" value="NZ_CP101751.1"/>
</dbReference>
<dbReference type="Pfam" id="PF25539">
    <property type="entry name" value="Bestrophin_2"/>
    <property type="match status" value="1"/>
</dbReference>
<comment type="subcellular location">
    <subcellularLocation>
        <location evidence="1">Membrane</location>
        <topology evidence="1">Multi-pass membrane protein</topology>
    </subcellularLocation>
</comment>
<reference evidence="8" key="1">
    <citation type="submission" date="2022-07" db="EMBL/GenBank/DDBJ databases">
        <title>Isolation, identification, and degradation of a PFOSA degrading strain from sewage treatment plant.</title>
        <authorList>
            <person name="Zhang L."/>
            <person name="Huo Y."/>
        </authorList>
    </citation>
    <scope>NUCLEOTIDE SEQUENCE</scope>
    <source>
        <strain evidence="8">C1</strain>
    </source>
</reference>
<dbReference type="EMBL" id="CP101751">
    <property type="protein sequence ID" value="UUC44380.1"/>
    <property type="molecule type" value="Genomic_DNA"/>
</dbReference>
<evidence type="ECO:0008006" key="10">
    <source>
        <dbReference type="Google" id="ProtNLM"/>
    </source>
</evidence>
<feature type="transmembrane region" description="Helical" evidence="7">
    <location>
        <begin position="20"/>
        <end position="38"/>
    </location>
</feature>
<accession>A0ABY5INK6</accession>
<keyword evidence="6 7" id="KW-0472">Membrane</keyword>
<dbReference type="Proteomes" id="UP001059844">
    <property type="component" value="Chromosome"/>
</dbReference>
<protein>
    <recommendedName>
        <fullName evidence="10">Multidrug transporter</fullName>
    </recommendedName>
</protein>
<keyword evidence="4 7" id="KW-1133">Transmembrane helix</keyword>
<evidence type="ECO:0000256" key="7">
    <source>
        <dbReference type="SAM" id="Phobius"/>
    </source>
</evidence>
<keyword evidence="2" id="KW-0813">Transport</keyword>
<evidence type="ECO:0000256" key="2">
    <source>
        <dbReference type="ARBA" id="ARBA00022448"/>
    </source>
</evidence>
<evidence type="ECO:0000256" key="3">
    <source>
        <dbReference type="ARBA" id="ARBA00022692"/>
    </source>
</evidence>
<evidence type="ECO:0000256" key="4">
    <source>
        <dbReference type="ARBA" id="ARBA00022989"/>
    </source>
</evidence>
<feature type="transmembrane region" description="Helical" evidence="7">
    <location>
        <begin position="44"/>
        <end position="63"/>
    </location>
</feature>
<keyword evidence="9" id="KW-1185">Reference proteome</keyword>
<feature type="transmembrane region" description="Helical" evidence="7">
    <location>
        <begin position="213"/>
        <end position="232"/>
    </location>
</feature>
<dbReference type="InterPro" id="IPR044669">
    <property type="entry name" value="YneE/VCCN1/2-like"/>
</dbReference>
<evidence type="ECO:0000256" key="6">
    <source>
        <dbReference type="ARBA" id="ARBA00023136"/>
    </source>
</evidence>
<organism evidence="8 9">
    <name type="scientific">Flavobacterium cerinum</name>
    <dbReference type="NCBI Taxonomy" id="2502784"/>
    <lineage>
        <taxon>Bacteria</taxon>
        <taxon>Pseudomonadati</taxon>
        <taxon>Bacteroidota</taxon>
        <taxon>Flavobacteriia</taxon>
        <taxon>Flavobacteriales</taxon>
        <taxon>Flavobacteriaceae</taxon>
        <taxon>Flavobacterium</taxon>
    </lineage>
</organism>
<keyword evidence="3 7" id="KW-0812">Transmembrane</keyword>
<gene>
    <name evidence="8" type="ORF">NOX80_12125</name>
</gene>
<evidence type="ECO:0000313" key="9">
    <source>
        <dbReference type="Proteomes" id="UP001059844"/>
    </source>
</evidence>
<evidence type="ECO:0000256" key="5">
    <source>
        <dbReference type="ARBA" id="ARBA00023065"/>
    </source>
</evidence>